<dbReference type="PANTHER" id="PTHR35810:SF1">
    <property type="entry name" value="CYTOPLASMIC PROTEIN"/>
    <property type="match status" value="1"/>
</dbReference>
<sequence length="102" mass="11961">MENTDNHSQFIIYQTEDGETRLDVRFQDETVWLTQALMAELFQTSKHLSWLSGTEPYCNTFSPMGNPITRHLRKFGLSEYSFFIFILGEYCLLCDKHSAVNR</sequence>
<comment type="caution">
    <text evidence="1">The sequence shown here is derived from an EMBL/GenBank/DDBJ whole genome shotgun (WGS) entry which is preliminary data.</text>
</comment>
<accession>W3V7B9</accession>
<proteinExistence type="predicted"/>
<dbReference type="AlphaFoldDB" id="W3V7B9"/>
<reference evidence="1 2" key="1">
    <citation type="submission" date="2013-11" db="EMBL/GenBank/DDBJ databases">
        <title>Elucidation of the Photorhabdus temperata genome and generation of transposon mutant library to identify motility mutants.</title>
        <authorList>
            <person name="Hurst S.G.IV."/>
            <person name="Micheals B."/>
            <person name="Abebe-Akele F."/>
            <person name="Rowedder H."/>
            <person name="Bullock H."/>
            <person name="Jackobeck R."/>
            <person name="Janicki E."/>
            <person name="Tisa L.S."/>
        </authorList>
    </citation>
    <scope>NUCLEOTIDE SEQUENCE [LARGE SCALE GENOMIC DNA]</scope>
    <source>
        <strain evidence="1 2">NC19</strain>
    </source>
</reference>
<dbReference type="Proteomes" id="UP000018957">
    <property type="component" value="Unassembled WGS sequence"/>
</dbReference>
<evidence type="ECO:0000313" key="1">
    <source>
        <dbReference type="EMBL" id="ETS31836.1"/>
    </source>
</evidence>
<gene>
    <name evidence="1" type="ORF">PTE_01934</name>
</gene>
<organism evidence="1 2">
    <name type="scientific">Photorhabdus khanii NC19</name>
    <dbReference type="NCBI Taxonomy" id="1004151"/>
    <lineage>
        <taxon>Bacteria</taxon>
        <taxon>Pseudomonadati</taxon>
        <taxon>Pseudomonadota</taxon>
        <taxon>Gammaproteobacteria</taxon>
        <taxon>Enterobacterales</taxon>
        <taxon>Morganellaceae</taxon>
        <taxon>Photorhabdus</taxon>
    </lineage>
</organism>
<dbReference type="EMBL" id="AYSJ01000009">
    <property type="protein sequence ID" value="ETS31836.1"/>
    <property type="molecule type" value="Genomic_DNA"/>
</dbReference>
<dbReference type="PANTHER" id="PTHR35810">
    <property type="entry name" value="CYTOPLASMIC PROTEIN-RELATED"/>
    <property type="match status" value="1"/>
</dbReference>
<dbReference type="RefSeq" id="WP_036845399.1">
    <property type="nucleotide sequence ID" value="NZ_AYSJ01000009.1"/>
</dbReference>
<protein>
    <recommendedName>
        <fullName evidence="3">Virulence protein</fullName>
    </recommendedName>
</protein>
<keyword evidence="2" id="KW-1185">Reference proteome</keyword>
<name>W3V7B9_9GAMM</name>
<evidence type="ECO:0008006" key="3">
    <source>
        <dbReference type="Google" id="ProtNLM"/>
    </source>
</evidence>
<evidence type="ECO:0000313" key="2">
    <source>
        <dbReference type="Proteomes" id="UP000018957"/>
    </source>
</evidence>